<dbReference type="Gene3D" id="3.60.20.10">
    <property type="entry name" value="Glutamine Phosphoribosylpyrophosphate, subunit 1, domain 1"/>
    <property type="match status" value="1"/>
</dbReference>
<evidence type="ECO:0000256" key="5">
    <source>
        <dbReference type="ARBA" id="ARBA00022679"/>
    </source>
</evidence>
<dbReference type="InterPro" id="IPR029055">
    <property type="entry name" value="Ntn_hydrolases_N"/>
</dbReference>
<dbReference type="CDD" id="cd00714">
    <property type="entry name" value="GFAT"/>
    <property type="match status" value="1"/>
</dbReference>
<evidence type="ECO:0000256" key="6">
    <source>
        <dbReference type="ARBA" id="ARBA00022962"/>
    </source>
</evidence>
<proteinExistence type="predicted"/>
<dbReference type="PANTHER" id="PTHR10937:SF0">
    <property type="entry name" value="GLUTAMINE--FRUCTOSE-6-PHOSPHATE TRANSAMINASE (ISOMERIZING)"/>
    <property type="match status" value="1"/>
</dbReference>
<feature type="non-terminal residue" evidence="8">
    <location>
        <position position="154"/>
    </location>
</feature>
<gene>
    <name evidence="8" type="ORF">ADK38_16160</name>
</gene>
<dbReference type="Proteomes" id="UP000037020">
    <property type="component" value="Unassembled WGS sequence"/>
</dbReference>
<protein>
    <recommendedName>
        <fullName evidence="3">Glutamine--fructose-6-phosphate aminotransferase [isomerizing]</fullName>
        <ecNumber evidence="2">2.6.1.16</ecNumber>
    </recommendedName>
</protein>
<dbReference type="PROSITE" id="PS51278">
    <property type="entry name" value="GATASE_TYPE_2"/>
    <property type="match status" value="1"/>
</dbReference>
<comment type="caution">
    <text evidence="8">The sequence shown here is derived from an EMBL/GenBank/DDBJ whole genome shotgun (WGS) entry which is preliminary data.</text>
</comment>
<dbReference type="Pfam" id="PF13522">
    <property type="entry name" value="GATase_6"/>
    <property type="match status" value="1"/>
</dbReference>
<keyword evidence="9" id="KW-1185">Reference proteome</keyword>
<dbReference type="InterPro" id="IPR017932">
    <property type="entry name" value="GATase_2_dom"/>
</dbReference>
<dbReference type="EMBL" id="LGUT01001363">
    <property type="protein sequence ID" value="KOG89091.1"/>
    <property type="molecule type" value="Genomic_DNA"/>
</dbReference>
<evidence type="ECO:0000259" key="7">
    <source>
        <dbReference type="PROSITE" id="PS51278"/>
    </source>
</evidence>
<sequence>MGGQPALDVVISGLKRLEYRGYDSAGVTVLADGQLAAAKKSGKLANLEKELAARPLPSGTTGIGHTRWATHGAPTDANAHPHLDNSGRVGVVHNGIIENFAALRAELAERGHALASETDTEVVAHLLAEEFSSCGDLAESMRRVCRRLEGAFTL</sequence>
<evidence type="ECO:0000313" key="8">
    <source>
        <dbReference type="EMBL" id="KOG89091.1"/>
    </source>
</evidence>
<keyword evidence="6 8" id="KW-0315">Glutamine amidotransferase</keyword>
<evidence type="ECO:0000313" key="9">
    <source>
        <dbReference type="Proteomes" id="UP000037020"/>
    </source>
</evidence>
<evidence type="ECO:0000256" key="4">
    <source>
        <dbReference type="ARBA" id="ARBA00022576"/>
    </source>
</evidence>
<evidence type="ECO:0000256" key="3">
    <source>
        <dbReference type="ARBA" id="ARBA00016090"/>
    </source>
</evidence>
<name>A0ABR5J6W8_9ACTN</name>
<reference evidence="8 9" key="1">
    <citation type="submission" date="2015-07" db="EMBL/GenBank/DDBJ databases">
        <authorList>
            <person name="Ju K.-S."/>
            <person name="Doroghazi J.R."/>
            <person name="Metcalf W.W."/>
        </authorList>
    </citation>
    <scope>NUCLEOTIDE SEQUENCE [LARGE SCALE GENOMIC DNA]</scope>
    <source>
        <strain evidence="8 9">NRRL B-3589</strain>
    </source>
</reference>
<evidence type="ECO:0000256" key="1">
    <source>
        <dbReference type="ARBA" id="ARBA00001031"/>
    </source>
</evidence>
<comment type="catalytic activity">
    <reaction evidence="1">
        <text>D-fructose 6-phosphate + L-glutamine = D-glucosamine 6-phosphate + L-glutamate</text>
        <dbReference type="Rhea" id="RHEA:13237"/>
        <dbReference type="ChEBI" id="CHEBI:29985"/>
        <dbReference type="ChEBI" id="CHEBI:58359"/>
        <dbReference type="ChEBI" id="CHEBI:58725"/>
        <dbReference type="ChEBI" id="CHEBI:61527"/>
        <dbReference type="EC" id="2.6.1.16"/>
    </reaction>
</comment>
<dbReference type="PANTHER" id="PTHR10937">
    <property type="entry name" value="GLUCOSAMINE--FRUCTOSE-6-PHOSPHATE AMINOTRANSFERASE, ISOMERIZING"/>
    <property type="match status" value="1"/>
</dbReference>
<organism evidence="8 9">
    <name type="scientific">Streptomyces varsoviensis</name>
    <dbReference type="NCBI Taxonomy" id="67373"/>
    <lineage>
        <taxon>Bacteria</taxon>
        <taxon>Bacillati</taxon>
        <taxon>Actinomycetota</taxon>
        <taxon>Actinomycetes</taxon>
        <taxon>Kitasatosporales</taxon>
        <taxon>Streptomycetaceae</taxon>
        <taxon>Streptomyces</taxon>
    </lineage>
</organism>
<keyword evidence="4" id="KW-0032">Aminotransferase</keyword>
<evidence type="ECO:0000256" key="2">
    <source>
        <dbReference type="ARBA" id="ARBA00012916"/>
    </source>
</evidence>
<keyword evidence="5" id="KW-0808">Transferase</keyword>
<accession>A0ABR5J6W8</accession>
<dbReference type="SUPFAM" id="SSF56235">
    <property type="entry name" value="N-terminal nucleophile aminohydrolases (Ntn hydrolases)"/>
    <property type="match status" value="1"/>
</dbReference>
<dbReference type="InterPro" id="IPR047084">
    <property type="entry name" value="GFAT_N"/>
</dbReference>
<dbReference type="EC" id="2.6.1.16" evidence="2"/>
<feature type="domain" description="Glutamine amidotransferase type-2" evidence="7">
    <location>
        <begin position="1"/>
        <end position="154"/>
    </location>
</feature>